<keyword evidence="1" id="KW-0472">Membrane</keyword>
<keyword evidence="1" id="KW-0812">Transmembrane</keyword>
<dbReference type="PIRSF" id="PIRSF004525">
    <property type="entry name" value="Pilin_peptidase-dep_B_prd"/>
    <property type="match status" value="1"/>
</dbReference>
<dbReference type="EMBL" id="SNYQ01000001">
    <property type="protein sequence ID" value="TDQ59885.1"/>
    <property type="molecule type" value="Genomic_DNA"/>
</dbReference>
<accession>A0A4R6VFW5</accession>
<dbReference type="AlphaFoldDB" id="A0A4R6VFW5"/>
<dbReference type="Proteomes" id="UP000295657">
    <property type="component" value="Unassembled WGS sequence"/>
</dbReference>
<dbReference type="RefSeq" id="WP_243728753.1">
    <property type="nucleotide sequence ID" value="NZ_SNYQ01000001.1"/>
</dbReference>
<comment type="caution">
    <text evidence="2">The sequence shown here is derived from an EMBL/GenBank/DDBJ whole genome shotgun (WGS) entry which is preliminary data.</text>
</comment>
<dbReference type="PROSITE" id="PS51257">
    <property type="entry name" value="PROKAR_LIPOPROTEIN"/>
    <property type="match status" value="1"/>
</dbReference>
<feature type="transmembrane region" description="Helical" evidence="1">
    <location>
        <begin position="12"/>
        <end position="30"/>
    </location>
</feature>
<sequence>MIYRGHSLTAMLIAMGLSCFLLTIVISFYTQSQQQNKILMAQLQLQAELQRLLQLMAKDLRRTGFRGVSDRVKQANFDLFVTDKEGHSFFIGEMAQEHRGSCILFFYDLDSNGCLGTTVKSGVCSREGQNTAGEIERELFGYRLHDNMLETRLAYKNAVNQHCKMADCKAYLGQQACNGGGWADLADSQIYLITKLKFSPMADNKGVQIELAGHLRNFPHISYATSAVVPLINEERPW</sequence>
<keyword evidence="3" id="KW-1185">Reference proteome</keyword>
<protein>
    <submittedName>
        <fullName evidence="2">Prepilin peptidase dependent protein B</fullName>
    </submittedName>
</protein>
<proteinExistence type="predicted"/>
<evidence type="ECO:0000313" key="3">
    <source>
        <dbReference type="Proteomes" id="UP000295657"/>
    </source>
</evidence>
<organism evidence="2 3">
    <name type="scientific">Mesocricetibacter intestinalis</name>
    <dbReference type="NCBI Taxonomy" id="1521930"/>
    <lineage>
        <taxon>Bacteria</taxon>
        <taxon>Pseudomonadati</taxon>
        <taxon>Pseudomonadota</taxon>
        <taxon>Gammaproteobacteria</taxon>
        <taxon>Pasteurellales</taxon>
        <taxon>Pasteurellaceae</taxon>
        <taxon>Mesocricetibacter</taxon>
    </lineage>
</organism>
<evidence type="ECO:0000313" key="2">
    <source>
        <dbReference type="EMBL" id="TDQ59885.1"/>
    </source>
</evidence>
<name>A0A4R6VFW5_9PAST</name>
<dbReference type="InterPro" id="IPR016419">
    <property type="entry name" value="Prepilin_Pept-dep_B_prd"/>
</dbReference>
<keyword evidence="1" id="KW-1133">Transmembrane helix</keyword>
<gene>
    <name evidence="2" type="ORF">EDC45_0552</name>
</gene>
<evidence type="ECO:0000256" key="1">
    <source>
        <dbReference type="SAM" id="Phobius"/>
    </source>
</evidence>
<reference evidence="2 3" key="1">
    <citation type="submission" date="2019-03" db="EMBL/GenBank/DDBJ databases">
        <title>Genomic Encyclopedia of Type Strains, Phase IV (KMG-IV): sequencing the most valuable type-strain genomes for metagenomic binning, comparative biology and taxonomic classification.</title>
        <authorList>
            <person name="Goeker M."/>
        </authorList>
    </citation>
    <scope>NUCLEOTIDE SEQUENCE [LARGE SCALE GENOMIC DNA]</scope>
    <source>
        <strain evidence="2 3">DSM 28403</strain>
    </source>
</reference>